<dbReference type="CDD" id="cd00564">
    <property type="entry name" value="TMP_TenI"/>
    <property type="match status" value="1"/>
</dbReference>
<name>A0ABS8AKB3_9BACT</name>
<dbReference type="Proteomes" id="UP001165296">
    <property type="component" value="Unassembled WGS sequence"/>
</dbReference>
<feature type="domain" description="Thiamine phosphate synthase/TenI" evidence="3">
    <location>
        <begin position="15"/>
        <end position="182"/>
    </location>
</feature>
<dbReference type="Pfam" id="PF02581">
    <property type="entry name" value="TMP-TENI"/>
    <property type="match status" value="1"/>
</dbReference>
<dbReference type="InterPro" id="IPR036206">
    <property type="entry name" value="ThiamineP_synth_sf"/>
</dbReference>
<reference evidence="4" key="1">
    <citation type="submission" date="2021-10" db="EMBL/GenBank/DDBJ databases">
        <authorList>
            <person name="Dean J.D."/>
            <person name="Kim M.K."/>
            <person name="Newey C.N."/>
            <person name="Stoker T.S."/>
            <person name="Thompson D.W."/>
            <person name="Grose J.H."/>
        </authorList>
    </citation>
    <scope>NUCLEOTIDE SEQUENCE</scope>
    <source>
        <strain evidence="4">BT178</strain>
    </source>
</reference>
<sequence>MFQLLLISSPWFLPEEHHVLTQLFDAGLTCLHLRKPGASRAEVEAYLQAVPAKFHGRIMLHQHHELARDYALLGLHLPAATRDNWRGTPVPGQCLSTSFHSLNEVERHRRRYHHVFLSPIFNSISKVGYSAAFPPQELQVALSRWAARPTFRPQVIALGGIDAATLGQARQLGFAGAAVLGALWQHPDPVAVFRELQQVAAQLVAPAV</sequence>
<dbReference type="EMBL" id="JAJADR010000001">
    <property type="protein sequence ID" value="MCB2406645.1"/>
    <property type="molecule type" value="Genomic_DNA"/>
</dbReference>
<comment type="pathway">
    <text evidence="1">Cofactor biosynthesis; thiamine diphosphate biosynthesis.</text>
</comment>
<accession>A0ABS8AKB3</accession>
<dbReference type="PANTHER" id="PTHR20857">
    <property type="entry name" value="THIAMINE-PHOSPHATE PYROPHOSPHORYLASE"/>
    <property type="match status" value="1"/>
</dbReference>
<keyword evidence="5" id="KW-1185">Reference proteome</keyword>
<dbReference type="SUPFAM" id="SSF51391">
    <property type="entry name" value="Thiamin phosphate synthase"/>
    <property type="match status" value="1"/>
</dbReference>
<dbReference type="RefSeq" id="WP_226170816.1">
    <property type="nucleotide sequence ID" value="NZ_JAJADR010000001.1"/>
</dbReference>
<evidence type="ECO:0000259" key="3">
    <source>
        <dbReference type="Pfam" id="PF02581"/>
    </source>
</evidence>
<evidence type="ECO:0000313" key="4">
    <source>
        <dbReference type="EMBL" id="MCB2406645.1"/>
    </source>
</evidence>
<protein>
    <submittedName>
        <fullName evidence="4">Thiamine phosphate synthase</fullName>
    </submittedName>
</protein>
<gene>
    <name evidence="4" type="ORF">LGH74_01525</name>
</gene>
<organism evidence="4 5">
    <name type="scientific">Hymenobacter lucidus</name>
    <dbReference type="NCBI Taxonomy" id="2880930"/>
    <lineage>
        <taxon>Bacteria</taxon>
        <taxon>Pseudomonadati</taxon>
        <taxon>Bacteroidota</taxon>
        <taxon>Cytophagia</taxon>
        <taxon>Cytophagales</taxon>
        <taxon>Hymenobacteraceae</taxon>
        <taxon>Hymenobacter</taxon>
    </lineage>
</organism>
<evidence type="ECO:0000313" key="5">
    <source>
        <dbReference type="Proteomes" id="UP001165296"/>
    </source>
</evidence>
<evidence type="ECO:0000256" key="2">
    <source>
        <dbReference type="ARBA" id="ARBA00022977"/>
    </source>
</evidence>
<dbReference type="PANTHER" id="PTHR20857:SF15">
    <property type="entry name" value="THIAMINE-PHOSPHATE SYNTHASE"/>
    <property type="match status" value="1"/>
</dbReference>
<dbReference type="InterPro" id="IPR013785">
    <property type="entry name" value="Aldolase_TIM"/>
</dbReference>
<evidence type="ECO:0000256" key="1">
    <source>
        <dbReference type="ARBA" id="ARBA00004948"/>
    </source>
</evidence>
<proteinExistence type="predicted"/>
<keyword evidence="2" id="KW-0784">Thiamine biosynthesis</keyword>
<comment type="caution">
    <text evidence="4">The sequence shown here is derived from an EMBL/GenBank/DDBJ whole genome shotgun (WGS) entry which is preliminary data.</text>
</comment>
<dbReference type="InterPro" id="IPR022998">
    <property type="entry name" value="ThiamineP_synth_TenI"/>
</dbReference>
<dbReference type="Gene3D" id="3.20.20.70">
    <property type="entry name" value="Aldolase class I"/>
    <property type="match status" value="1"/>
</dbReference>